<organism evidence="2 3">
    <name type="scientific">Meridianimarinicoccus marinus</name>
    <dbReference type="NCBI Taxonomy" id="3231483"/>
    <lineage>
        <taxon>Bacteria</taxon>
        <taxon>Pseudomonadati</taxon>
        <taxon>Pseudomonadota</taxon>
        <taxon>Alphaproteobacteria</taxon>
        <taxon>Rhodobacterales</taxon>
        <taxon>Paracoccaceae</taxon>
        <taxon>Meridianimarinicoccus</taxon>
    </lineage>
</organism>
<dbReference type="Proteomes" id="UP001553161">
    <property type="component" value="Unassembled WGS sequence"/>
</dbReference>
<dbReference type="RefSeq" id="WP_366192354.1">
    <property type="nucleotide sequence ID" value="NZ_JBFBVU010000006.1"/>
</dbReference>
<reference evidence="2 3" key="1">
    <citation type="submission" date="2024-07" db="EMBL/GenBank/DDBJ databases">
        <authorList>
            <person name="Kang M."/>
        </authorList>
    </citation>
    <scope>NUCLEOTIDE SEQUENCE [LARGE SCALE GENOMIC DNA]</scope>
    <source>
        <strain evidence="2 3">DFM31</strain>
    </source>
</reference>
<protein>
    <submittedName>
        <fullName evidence="2">DUF1127 domain-containing protein</fullName>
    </submittedName>
</protein>
<evidence type="ECO:0000313" key="3">
    <source>
        <dbReference type="Proteomes" id="UP001553161"/>
    </source>
</evidence>
<comment type="caution">
    <text evidence="2">The sequence shown here is derived from an EMBL/GenBank/DDBJ whole genome shotgun (WGS) entry which is preliminary data.</text>
</comment>
<evidence type="ECO:0000313" key="2">
    <source>
        <dbReference type="EMBL" id="MEV8466557.1"/>
    </source>
</evidence>
<sequence length="74" mass="8514">MSAPVPCTRTLPRQPRRLSLRGLVHAIAAAHRQRRALQQLDDRMLADVGITRAQAEKEADRLIWDAPAHWLQRR</sequence>
<name>A0ABV3L4Q2_9RHOB</name>
<dbReference type="InterPro" id="IPR009506">
    <property type="entry name" value="YjiS-like"/>
</dbReference>
<gene>
    <name evidence="2" type="ORF">AB0T83_07150</name>
</gene>
<dbReference type="EMBL" id="JBFBVU010000006">
    <property type="protein sequence ID" value="MEV8466557.1"/>
    <property type="molecule type" value="Genomic_DNA"/>
</dbReference>
<accession>A0ABV3L4Q2</accession>
<feature type="domain" description="YjiS-like" evidence="1">
    <location>
        <begin position="21"/>
        <end position="56"/>
    </location>
</feature>
<keyword evidence="3" id="KW-1185">Reference proteome</keyword>
<proteinExistence type="predicted"/>
<evidence type="ECO:0000259" key="1">
    <source>
        <dbReference type="Pfam" id="PF06568"/>
    </source>
</evidence>
<dbReference type="Pfam" id="PF06568">
    <property type="entry name" value="YjiS-like"/>
    <property type="match status" value="1"/>
</dbReference>